<dbReference type="Gene3D" id="3.40.50.300">
    <property type="entry name" value="P-loop containing nucleotide triphosphate hydrolases"/>
    <property type="match status" value="1"/>
</dbReference>
<accession>A0AAE0RWK2</accession>
<feature type="compositionally biased region" description="Low complexity" evidence="10">
    <location>
        <begin position="350"/>
        <end position="367"/>
    </location>
</feature>
<reference evidence="12" key="2">
    <citation type="journal article" date="2021" name="Genome Biol. Evol.">
        <title>Developing a high-quality reference genome for a parasitic bivalve with doubly uniparental inheritance (Bivalvia: Unionida).</title>
        <authorList>
            <person name="Smith C.H."/>
        </authorList>
    </citation>
    <scope>NUCLEOTIDE SEQUENCE</scope>
    <source>
        <strain evidence="12">CHS0354</strain>
        <tissue evidence="12">Mantle</tissue>
    </source>
</reference>
<dbReference type="Pfam" id="PF05192">
    <property type="entry name" value="MutS_III"/>
    <property type="match status" value="1"/>
</dbReference>
<feature type="compositionally biased region" description="Low complexity" evidence="10">
    <location>
        <begin position="93"/>
        <end position="103"/>
    </location>
</feature>
<evidence type="ECO:0000256" key="9">
    <source>
        <dbReference type="ARBA" id="ARBA00071136"/>
    </source>
</evidence>
<reference evidence="12" key="1">
    <citation type="journal article" date="2021" name="Genome Biol. Evol.">
        <title>A High-Quality Reference Genome for a Parasitic Bivalve with Doubly Uniparental Inheritance (Bivalvia: Unionida).</title>
        <authorList>
            <person name="Smith C.H."/>
        </authorList>
    </citation>
    <scope>NUCLEOTIDE SEQUENCE</scope>
    <source>
        <strain evidence="12">CHS0354</strain>
    </source>
</reference>
<dbReference type="GO" id="GO:0006298">
    <property type="term" value="P:mismatch repair"/>
    <property type="evidence" value="ECO:0007669"/>
    <property type="project" value="InterPro"/>
</dbReference>
<evidence type="ECO:0000259" key="11">
    <source>
        <dbReference type="PROSITE" id="PS00486"/>
    </source>
</evidence>
<dbReference type="GO" id="GO:0030983">
    <property type="term" value="F:mismatched DNA binding"/>
    <property type="evidence" value="ECO:0007669"/>
    <property type="project" value="InterPro"/>
</dbReference>
<evidence type="ECO:0000256" key="2">
    <source>
        <dbReference type="ARBA" id="ARBA00022741"/>
    </source>
</evidence>
<dbReference type="InterPro" id="IPR000432">
    <property type="entry name" value="DNA_mismatch_repair_MutS_C"/>
</dbReference>
<dbReference type="EMBL" id="JAEAOA010000474">
    <property type="protein sequence ID" value="KAK3580986.1"/>
    <property type="molecule type" value="Genomic_DNA"/>
</dbReference>
<dbReference type="GO" id="GO:0005524">
    <property type="term" value="F:ATP binding"/>
    <property type="evidence" value="ECO:0007669"/>
    <property type="project" value="UniProtKB-KW"/>
</dbReference>
<keyword evidence="3" id="KW-0227">DNA damage</keyword>
<keyword evidence="7" id="KW-0469">Meiosis</keyword>
<dbReference type="CDD" id="cd03281">
    <property type="entry name" value="ABC_MSH5_euk"/>
    <property type="match status" value="1"/>
</dbReference>
<proteinExistence type="inferred from homology"/>
<reference evidence="12" key="3">
    <citation type="submission" date="2023-05" db="EMBL/GenBank/DDBJ databases">
        <authorList>
            <person name="Smith C.H."/>
        </authorList>
    </citation>
    <scope>NUCLEOTIDE SEQUENCE</scope>
    <source>
        <strain evidence="12">CHS0354</strain>
        <tissue evidence="12">Mantle</tissue>
    </source>
</reference>
<dbReference type="FunFam" id="1.10.1420.10:FF:000008">
    <property type="entry name" value="MutS homolog 5 (E. coli)"/>
    <property type="match status" value="1"/>
</dbReference>
<sequence>MDQGQPLKCDLSERDQVTIKTPQPSRGRCDKEIMGKVLHINSALNSSSCSIPSCTRSGGYGFGSEKRETPFSRSFVSEISLSLQPHHREDSTRPTSSPSAPSRVWTDDMRGSSTGSESCLENNETCQNGSWSKHDPITSDCTENIEDFSLREYPYSSVNSTPYCPSSKKGFSESSNTGQKRSSASIDTTPSLPHKKVSSDLYEKLHSSSEDTCYGPIGIPGKMMLSNFSEKPLPSSRSCQSGVKDLSTNKLHSFLSEGACPVSRGTSFELIDSLKDENPLTMSKTLLYNRSTPFGRKDLLSNKESSARSETPCPLGKNIISGFGDAVGTDSSSGPQNLFSNRVSTKLTEKPLLSSRSTPSRSKGSSTSRFFQLDSVKLITSLKTPSSVTVRRNGQVTTCMEGMRSYASTSARGHQTLDVQTEEDDINITHIRHVPSMNNKAEPDELDISNDAQVYMSVIWHGGKLGVAYYDVDTTQMFMMLDALENDEFKLLERVLKQVGPSQVILSTKQEERLLKRIKSFYGFSEDSTGNGRLQFLPSIDLSLEMCKRRILSLDLPSIPSHYTVTERTLYISSLVPFENACMVRAVGGLIKYLERKRIGVQLEEQSVRVPILELKIFSLENQLIMDDTAFSALQIFQKEFHPSAYKAGTSCSVREGLSLFGILNRCKCQNGSKLLRLWFLRPSRDQTILKQRYNAISFFVNPRNIEVVSSHQDNLKNIKNVSRILMRMTQSQASFGDWQVLYKTAYHAIYIGDICRAQPQNIEIFRKISVAFSDRLHSLAAFISQVVDFEGSSLQRRFVVKPNVDAELDEKKRTYAGLPDFMTQVAKKELEKLSENITECIVLYLPQLGYLLAIPKPEGHMLENYEIEGLTFMFLSNNVLHYKSASTRELDAIFGDIQCDIIDMETTIMHKLQNKILEESQILMAVMDYTAELDCLLALAACTREFGYVRPSLTDENVIEIKGGRHPLQEVCCSPFVPNDTVSNNNYGKIKVLTGPNACGKSVYLKQVALIVYMAHIGCFVPAESARIGPIDRIFTRIHSLESVSVGLSTFMIDINQMAVALQNATERSLVVVDEFGKGTDMVDGLALLSSSLTYWLGMDSCPHVFVSTHFHSLIHQHLLPSSPFLKYMTLESLHNGEELVFLYQLVEGHTSSSYASHIAAQAGLPKEIVQRGSVVSDMIRQNKPVHRIDSESTDTQYKRCAMIVSKFLEVDLETADLQAFLKNTVLSMSKEKL</sequence>
<dbReference type="SUPFAM" id="SSF48334">
    <property type="entry name" value="DNA repair protein MutS, domain III"/>
    <property type="match status" value="1"/>
</dbReference>
<evidence type="ECO:0000256" key="8">
    <source>
        <dbReference type="ARBA" id="ARBA00057350"/>
    </source>
</evidence>
<comment type="caution">
    <text evidence="12">The sequence shown here is derived from an EMBL/GenBank/DDBJ whole genome shotgun (WGS) entry which is preliminary data.</text>
</comment>
<evidence type="ECO:0000256" key="4">
    <source>
        <dbReference type="ARBA" id="ARBA00022840"/>
    </source>
</evidence>
<dbReference type="InterPro" id="IPR045076">
    <property type="entry name" value="MutS"/>
</dbReference>
<evidence type="ECO:0000256" key="3">
    <source>
        <dbReference type="ARBA" id="ARBA00022763"/>
    </source>
</evidence>
<feature type="region of interest" description="Disordered" evidence="10">
    <location>
        <begin position="166"/>
        <end position="197"/>
    </location>
</feature>
<comment type="function">
    <text evidence="8">Involved in DNA mismatch repair and meiotic recombination processes. Facilitates crossovers between homologs during meiosis.</text>
</comment>
<dbReference type="Gene3D" id="1.10.1420.10">
    <property type="match status" value="1"/>
</dbReference>
<evidence type="ECO:0000256" key="10">
    <source>
        <dbReference type="SAM" id="MobiDB-lite"/>
    </source>
</evidence>
<dbReference type="FunFam" id="3.40.50.300:FF:000820">
    <property type="entry name" value="MutS homolog 5 (E. coli)"/>
    <property type="match status" value="1"/>
</dbReference>
<dbReference type="GO" id="GO:0051026">
    <property type="term" value="P:chiasma assembly"/>
    <property type="evidence" value="ECO:0007669"/>
    <property type="project" value="TreeGrafter"/>
</dbReference>
<comment type="similarity">
    <text evidence="1">Belongs to the DNA mismatch repair MutS family.</text>
</comment>
<feature type="domain" description="DNA mismatch repair proteins mutS family" evidence="11">
    <location>
        <begin position="1070"/>
        <end position="1086"/>
    </location>
</feature>
<organism evidence="12 13">
    <name type="scientific">Potamilus streckersoni</name>
    <dbReference type="NCBI Taxonomy" id="2493646"/>
    <lineage>
        <taxon>Eukaryota</taxon>
        <taxon>Metazoa</taxon>
        <taxon>Spiralia</taxon>
        <taxon>Lophotrochozoa</taxon>
        <taxon>Mollusca</taxon>
        <taxon>Bivalvia</taxon>
        <taxon>Autobranchia</taxon>
        <taxon>Heteroconchia</taxon>
        <taxon>Palaeoheterodonta</taxon>
        <taxon>Unionida</taxon>
        <taxon>Unionoidea</taxon>
        <taxon>Unionidae</taxon>
        <taxon>Ambleminae</taxon>
        <taxon>Lampsilini</taxon>
        <taxon>Potamilus</taxon>
    </lineage>
</organism>
<keyword evidence="13" id="KW-1185">Reference proteome</keyword>
<dbReference type="InterPro" id="IPR036187">
    <property type="entry name" value="DNA_mismatch_repair_MutS_sf"/>
</dbReference>
<dbReference type="SUPFAM" id="SSF52540">
    <property type="entry name" value="P-loop containing nucleoside triphosphate hydrolases"/>
    <property type="match status" value="1"/>
</dbReference>
<keyword evidence="6" id="KW-0234">DNA repair</keyword>
<evidence type="ECO:0000256" key="5">
    <source>
        <dbReference type="ARBA" id="ARBA00023125"/>
    </source>
</evidence>
<feature type="compositionally biased region" description="Polar residues" evidence="10">
    <location>
        <begin position="172"/>
        <end position="191"/>
    </location>
</feature>
<feature type="compositionally biased region" description="Polar residues" evidence="10">
    <location>
        <begin position="111"/>
        <end position="131"/>
    </location>
</feature>
<dbReference type="PANTHER" id="PTHR11361:SF20">
    <property type="entry name" value="MUTS PROTEIN HOMOLOG 5"/>
    <property type="match status" value="1"/>
</dbReference>
<dbReference type="InterPro" id="IPR007696">
    <property type="entry name" value="DNA_mismatch_repair_MutS_core"/>
</dbReference>
<keyword evidence="5" id="KW-0238">DNA-binding</keyword>
<feature type="region of interest" description="Disordered" evidence="10">
    <location>
        <begin position="331"/>
        <end position="367"/>
    </location>
</feature>
<keyword evidence="4" id="KW-0067">ATP-binding</keyword>
<feature type="region of interest" description="Disordered" evidence="10">
    <location>
        <begin position="1"/>
        <end position="29"/>
    </location>
</feature>
<dbReference type="InterPro" id="IPR036678">
    <property type="entry name" value="MutS_con_dom_sf"/>
</dbReference>
<dbReference type="AlphaFoldDB" id="A0AAE0RWK2"/>
<dbReference type="SUPFAM" id="SSF53150">
    <property type="entry name" value="DNA repair protein MutS, domain II"/>
    <property type="match status" value="1"/>
</dbReference>
<dbReference type="PROSITE" id="PS00486">
    <property type="entry name" value="DNA_MISMATCH_REPAIR_2"/>
    <property type="match status" value="1"/>
</dbReference>
<feature type="compositionally biased region" description="Polar residues" evidence="10">
    <location>
        <begin position="331"/>
        <end position="346"/>
    </location>
</feature>
<evidence type="ECO:0000256" key="7">
    <source>
        <dbReference type="ARBA" id="ARBA00023254"/>
    </source>
</evidence>
<evidence type="ECO:0000313" key="12">
    <source>
        <dbReference type="EMBL" id="KAK3580986.1"/>
    </source>
</evidence>
<evidence type="ECO:0000256" key="6">
    <source>
        <dbReference type="ARBA" id="ARBA00023204"/>
    </source>
</evidence>
<evidence type="ECO:0000256" key="1">
    <source>
        <dbReference type="ARBA" id="ARBA00006271"/>
    </source>
</evidence>
<dbReference type="GO" id="GO:0140664">
    <property type="term" value="F:ATP-dependent DNA damage sensor activity"/>
    <property type="evidence" value="ECO:0007669"/>
    <property type="project" value="InterPro"/>
</dbReference>
<keyword evidence="2" id="KW-0547">Nucleotide-binding</keyword>
<protein>
    <recommendedName>
        <fullName evidence="9">MutS protein homolog 5</fullName>
    </recommendedName>
</protein>
<gene>
    <name evidence="12" type="ORF">CHS0354_007019</name>
</gene>
<dbReference type="Pfam" id="PF00488">
    <property type="entry name" value="MutS_V"/>
    <property type="match status" value="1"/>
</dbReference>
<dbReference type="SMART" id="SM00533">
    <property type="entry name" value="MUTSd"/>
    <property type="match status" value="1"/>
</dbReference>
<name>A0AAE0RWK2_9BIVA</name>
<evidence type="ECO:0000313" key="13">
    <source>
        <dbReference type="Proteomes" id="UP001195483"/>
    </source>
</evidence>
<dbReference type="GO" id="GO:0005634">
    <property type="term" value="C:nucleus"/>
    <property type="evidence" value="ECO:0007669"/>
    <property type="project" value="TreeGrafter"/>
</dbReference>
<dbReference type="Proteomes" id="UP001195483">
    <property type="component" value="Unassembled WGS sequence"/>
</dbReference>
<dbReference type="PANTHER" id="PTHR11361">
    <property type="entry name" value="DNA MISMATCH REPAIR PROTEIN MUTS FAMILY MEMBER"/>
    <property type="match status" value="1"/>
</dbReference>
<dbReference type="InterPro" id="IPR007861">
    <property type="entry name" value="DNA_mismatch_repair_MutS_clamp"/>
</dbReference>
<feature type="region of interest" description="Disordered" evidence="10">
    <location>
        <begin position="83"/>
        <end position="133"/>
    </location>
</feature>
<dbReference type="InterPro" id="IPR027417">
    <property type="entry name" value="P-loop_NTPase"/>
</dbReference>
<dbReference type="SMART" id="SM00534">
    <property type="entry name" value="MUTSac"/>
    <property type="match status" value="1"/>
</dbReference>
<dbReference type="Pfam" id="PF05190">
    <property type="entry name" value="MutS_IV"/>
    <property type="match status" value="1"/>
</dbReference>